<dbReference type="PROSITE" id="PS00844">
    <property type="entry name" value="DALA_DALA_LIGASE_2"/>
    <property type="match status" value="1"/>
</dbReference>
<dbReference type="GO" id="GO:0046872">
    <property type="term" value="F:metal ion binding"/>
    <property type="evidence" value="ECO:0007669"/>
    <property type="project" value="UniProtKB-KW"/>
</dbReference>
<evidence type="ECO:0000256" key="7">
    <source>
        <dbReference type="ARBA" id="ARBA00022741"/>
    </source>
</evidence>
<dbReference type="GO" id="GO:0008360">
    <property type="term" value="P:regulation of cell shape"/>
    <property type="evidence" value="ECO:0007669"/>
    <property type="project" value="UniProtKB-KW"/>
</dbReference>
<evidence type="ECO:0000256" key="4">
    <source>
        <dbReference type="ARBA" id="ARBA00012216"/>
    </source>
</evidence>
<evidence type="ECO:0000256" key="14">
    <source>
        <dbReference type="PIRSR" id="PIRSR039102-1"/>
    </source>
</evidence>
<reference evidence="18 19" key="1">
    <citation type="submission" date="2019-05" db="EMBL/GenBank/DDBJ databases">
        <title>Verrucobacter flavum gen. nov., sp. nov. a new member of the family Verrucomicrobiaceae.</title>
        <authorList>
            <person name="Szuroczki S."/>
            <person name="Abbaszade G."/>
            <person name="Szabo A."/>
            <person name="Felfoldi T."/>
            <person name="Schumann P."/>
            <person name="Boka K."/>
            <person name="Keki Z."/>
            <person name="Toumi M."/>
            <person name="Toth E."/>
        </authorList>
    </citation>
    <scope>NUCLEOTIDE SEQUENCE [LARGE SCALE GENOMIC DNA]</scope>
    <source>
        <strain evidence="18 19">MG-N-17</strain>
    </source>
</reference>
<comment type="similarity">
    <text evidence="3 13">Belongs to the D-alanine--D-alanine ligase family.</text>
</comment>
<feature type="active site" evidence="14">
    <location>
        <position position="276"/>
    </location>
</feature>
<comment type="caution">
    <text evidence="18">The sequence shown here is derived from an EMBL/GenBank/DDBJ whole genome shotgun (WGS) entry which is preliminary data.</text>
</comment>
<dbReference type="Proteomes" id="UP000306196">
    <property type="component" value="Unassembled WGS sequence"/>
</dbReference>
<dbReference type="EC" id="6.3.2.4" evidence="4 13"/>
<dbReference type="InterPro" id="IPR005905">
    <property type="entry name" value="D_ala_D_ala"/>
</dbReference>
<feature type="binding site" evidence="15">
    <location>
        <position position="267"/>
    </location>
    <ligand>
        <name>Mg(2+)</name>
        <dbReference type="ChEBI" id="CHEBI:18420"/>
        <label>2</label>
    </ligand>
</feature>
<keyword evidence="5 13" id="KW-0963">Cytoplasm</keyword>
<feature type="binding site" evidence="15">
    <location>
        <position position="252"/>
    </location>
    <ligand>
        <name>Mg(2+)</name>
        <dbReference type="ChEBI" id="CHEBI:18420"/>
        <label>1</label>
    </ligand>
</feature>
<evidence type="ECO:0000256" key="15">
    <source>
        <dbReference type="PIRSR" id="PIRSR039102-3"/>
    </source>
</evidence>
<feature type="active site" evidence="14">
    <location>
        <position position="141"/>
    </location>
</feature>
<dbReference type="GO" id="GO:0005524">
    <property type="term" value="F:ATP binding"/>
    <property type="evidence" value="ECO:0007669"/>
    <property type="project" value="UniProtKB-UniRule"/>
</dbReference>
<keyword evidence="19" id="KW-1185">Reference proteome</keyword>
<comment type="catalytic activity">
    <reaction evidence="12 13">
        <text>2 D-alanine + ATP = D-alanyl-D-alanine + ADP + phosphate + H(+)</text>
        <dbReference type="Rhea" id="RHEA:11224"/>
        <dbReference type="ChEBI" id="CHEBI:15378"/>
        <dbReference type="ChEBI" id="CHEBI:30616"/>
        <dbReference type="ChEBI" id="CHEBI:43474"/>
        <dbReference type="ChEBI" id="CHEBI:57416"/>
        <dbReference type="ChEBI" id="CHEBI:57822"/>
        <dbReference type="ChEBI" id="CHEBI:456216"/>
        <dbReference type="EC" id="6.3.2.4"/>
    </reaction>
</comment>
<dbReference type="PANTHER" id="PTHR23132:SF23">
    <property type="entry name" value="D-ALANINE--D-ALANINE LIGASE B"/>
    <property type="match status" value="1"/>
</dbReference>
<evidence type="ECO:0000256" key="10">
    <source>
        <dbReference type="ARBA" id="ARBA00022984"/>
    </source>
</evidence>
<dbReference type="PROSITE" id="PS50975">
    <property type="entry name" value="ATP_GRASP"/>
    <property type="match status" value="1"/>
</dbReference>
<name>A0A5R8KA53_9BACT</name>
<evidence type="ECO:0000256" key="2">
    <source>
        <dbReference type="ARBA" id="ARBA00004496"/>
    </source>
</evidence>
<keyword evidence="15" id="KW-0460">Magnesium</keyword>
<evidence type="ECO:0000256" key="12">
    <source>
        <dbReference type="ARBA" id="ARBA00047614"/>
    </source>
</evidence>
<evidence type="ECO:0000256" key="3">
    <source>
        <dbReference type="ARBA" id="ARBA00010871"/>
    </source>
</evidence>
<dbReference type="SUPFAM" id="SSF56059">
    <property type="entry name" value="Glutathione synthetase ATP-binding domain-like"/>
    <property type="match status" value="1"/>
</dbReference>
<keyword evidence="10 13" id="KW-0573">Peptidoglycan synthesis</keyword>
<keyword evidence="8 16" id="KW-0067">ATP-binding</keyword>
<dbReference type="InterPro" id="IPR016185">
    <property type="entry name" value="PreATP-grasp_dom_sf"/>
</dbReference>
<dbReference type="Pfam" id="PF07478">
    <property type="entry name" value="Dala_Dala_lig_C"/>
    <property type="match status" value="1"/>
</dbReference>
<protein>
    <recommendedName>
        <fullName evidence="4 13">D-alanine--D-alanine ligase</fullName>
        <ecNumber evidence="4 13">6.3.2.4</ecNumber>
    </recommendedName>
    <alternativeName>
        <fullName evidence="13">D-Ala-D-Ala ligase</fullName>
    </alternativeName>
    <alternativeName>
        <fullName evidence="13">D-alanylalanine synthetase</fullName>
    </alternativeName>
</protein>
<comment type="subcellular location">
    <subcellularLocation>
        <location evidence="2 13">Cytoplasm</location>
    </subcellularLocation>
</comment>
<dbReference type="AlphaFoldDB" id="A0A5R8KA53"/>
<feature type="binding site" evidence="15">
    <location>
        <position position="265"/>
    </location>
    <ligand>
        <name>Mg(2+)</name>
        <dbReference type="ChEBI" id="CHEBI:18420"/>
        <label>1</label>
    </ligand>
</feature>
<dbReference type="Gene3D" id="3.30.470.20">
    <property type="entry name" value="ATP-grasp fold, B domain"/>
    <property type="match status" value="1"/>
</dbReference>
<dbReference type="SUPFAM" id="SSF52440">
    <property type="entry name" value="PreATP-grasp domain"/>
    <property type="match status" value="1"/>
</dbReference>
<feature type="binding site" evidence="15">
    <location>
        <position position="265"/>
    </location>
    <ligand>
        <name>Mg(2+)</name>
        <dbReference type="ChEBI" id="CHEBI:18420"/>
        <label>2</label>
    </ligand>
</feature>
<comment type="cofactor">
    <cofactor evidence="1">
        <name>Mn(2+)</name>
        <dbReference type="ChEBI" id="CHEBI:29035"/>
    </cofactor>
</comment>
<keyword evidence="6 13" id="KW-0436">Ligase</keyword>
<dbReference type="PIRSF" id="PIRSF039102">
    <property type="entry name" value="Ddl/VanB"/>
    <property type="match status" value="1"/>
</dbReference>
<dbReference type="InterPro" id="IPR013815">
    <property type="entry name" value="ATP_grasp_subdomain_1"/>
</dbReference>
<evidence type="ECO:0000256" key="13">
    <source>
        <dbReference type="HAMAP-Rule" id="MF_00047"/>
    </source>
</evidence>
<evidence type="ECO:0000256" key="8">
    <source>
        <dbReference type="ARBA" id="ARBA00022840"/>
    </source>
</evidence>
<dbReference type="InterPro" id="IPR011761">
    <property type="entry name" value="ATP-grasp"/>
</dbReference>
<feature type="domain" description="ATP-grasp" evidence="17">
    <location>
        <begin position="102"/>
        <end position="298"/>
    </location>
</feature>
<evidence type="ECO:0000313" key="19">
    <source>
        <dbReference type="Proteomes" id="UP000306196"/>
    </source>
</evidence>
<keyword evidence="7 16" id="KW-0547">Nucleotide-binding</keyword>
<dbReference type="RefSeq" id="WP_138088600.1">
    <property type="nucleotide sequence ID" value="NZ_VAUV01000025.1"/>
</dbReference>
<feature type="active site" evidence="14">
    <location>
        <position position="18"/>
    </location>
</feature>
<evidence type="ECO:0000256" key="5">
    <source>
        <dbReference type="ARBA" id="ARBA00022490"/>
    </source>
</evidence>
<evidence type="ECO:0000256" key="16">
    <source>
        <dbReference type="PROSITE-ProRule" id="PRU00409"/>
    </source>
</evidence>
<dbReference type="GO" id="GO:0005737">
    <property type="term" value="C:cytoplasm"/>
    <property type="evidence" value="ECO:0007669"/>
    <property type="project" value="UniProtKB-SubCell"/>
</dbReference>
<evidence type="ECO:0000256" key="11">
    <source>
        <dbReference type="ARBA" id="ARBA00023316"/>
    </source>
</evidence>
<keyword evidence="11 13" id="KW-0961">Cell wall biogenesis/degradation</keyword>
<evidence type="ECO:0000256" key="6">
    <source>
        <dbReference type="ARBA" id="ARBA00022598"/>
    </source>
</evidence>
<gene>
    <name evidence="13" type="primary">ddl</name>
    <name evidence="18" type="ORF">FEM03_22655</name>
</gene>
<dbReference type="NCBIfam" id="NF002378">
    <property type="entry name" value="PRK01372.1"/>
    <property type="match status" value="1"/>
</dbReference>
<comment type="pathway">
    <text evidence="13">Cell wall biogenesis; peptidoglycan biosynthesis.</text>
</comment>
<evidence type="ECO:0000256" key="9">
    <source>
        <dbReference type="ARBA" id="ARBA00022960"/>
    </source>
</evidence>
<organism evidence="18 19">
    <name type="scientific">Phragmitibacter flavus</name>
    <dbReference type="NCBI Taxonomy" id="2576071"/>
    <lineage>
        <taxon>Bacteria</taxon>
        <taxon>Pseudomonadati</taxon>
        <taxon>Verrucomicrobiota</taxon>
        <taxon>Verrucomicrobiia</taxon>
        <taxon>Verrucomicrobiales</taxon>
        <taxon>Verrucomicrobiaceae</taxon>
        <taxon>Phragmitibacter</taxon>
    </lineage>
</organism>
<dbReference type="Gene3D" id="3.30.1490.20">
    <property type="entry name" value="ATP-grasp fold, A domain"/>
    <property type="match status" value="1"/>
</dbReference>
<dbReference type="Gene3D" id="3.40.50.20">
    <property type="match status" value="1"/>
</dbReference>
<dbReference type="PANTHER" id="PTHR23132">
    <property type="entry name" value="D-ALANINE--D-ALANINE LIGASE"/>
    <property type="match status" value="1"/>
</dbReference>
<dbReference type="GO" id="GO:0009252">
    <property type="term" value="P:peptidoglycan biosynthetic process"/>
    <property type="evidence" value="ECO:0007669"/>
    <property type="project" value="UniProtKB-UniRule"/>
</dbReference>
<proteinExistence type="inferred from homology"/>
<comment type="cofactor">
    <cofactor evidence="15">
        <name>Mg(2+)</name>
        <dbReference type="ChEBI" id="CHEBI:18420"/>
    </cofactor>
    <cofactor evidence="15">
        <name>Mn(2+)</name>
        <dbReference type="ChEBI" id="CHEBI:29035"/>
    </cofactor>
    <text evidence="15">Binds 2 magnesium or manganese ions per subunit.</text>
</comment>
<evidence type="ECO:0000259" key="17">
    <source>
        <dbReference type="PROSITE" id="PS50975"/>
    </source>
</evidence>
<evidence type="ECO:0000313" key="18">
    <source>
        <dbReference type="EMBL" id="TLD68409.1"/>
    </source>
</evidence>
<keyword evidence="15" id="KW-0479">Metal-binding</keyword>
<sequence length="312" mass="33163">MNLKNHTIAVLKGGPGSERAVSLKSAESVSEALQSLGAEVVEVDVTSTDVVVPEGVLVAVNMIHGTFGEDGQLQEALEKQGVAYTGAGVESSRVAFDKLLSKEKFLAAGVPTPRSQTLKLNGSDELKLSLPLVVKPPREGSSVGVHLVRTEDELAVALDDAKRFGDETLVEELIDGKELTVGVLGEQVLPVIHIEPVSGFYDINNKYPWMGGTGKTLYHCPADLDEATTARVQSAALAAMRSIGIEVYGRVDVILREDGEPFVLEVNTIPGMTVSSLLPKAALAAGIEFPQLMERIVELSLQARGAREVTLA</sequence>
<keyword evidence="9 13" id="KW-0133">Cell shape</keyword>
<dbReference type="EMBL" id="VAUV01000025">
    <property type="protein sequence ID" value="TLD68409.1"/>
    <property type="molecule type" value="Genomic_DNA"/>
</dbReference>
<evidence type="ECO:0000256" key="1">
    <source>
        <dbReference type="ARBA" id="ARBA00001936"/>
    </source>
</evidence>
<keyword evidence="15" id="KW-0464">Manganese</keyword>
<dbReference type="UniPathway" id="UPA00219"/>
<accession>A0A5R8KA53</accession>
<dbReference type="InterPro" id="IPR000291">
    <property type="entry name" value="D-Ala_lig_Van_CS"/>
</dbReference>
<dbReference type="GO" id="GO:0008716">
    <property type="term" value="F:D-alanine-D-alanine ligase activity"/>
    <property type="evidence" value="ECO:0007669"/>
    <property type="project" value="UniProtKB-UniRule"/>
</dbReference>
<comment type="function">
    <text evidence="13">Cell wall formation.</text>
</comment>
<dbReference type="GO" id="GO:0071555">
    <property type="term" value="P:cell wall organization"/>
    <property type="evidence" value="ECO:0007669"/>
    <property type="project" value="UniProtKB-KW"/>
</dbReference>
<dbReference type="InterPro" id="IPR011095">
    <property type="entry name" value="Dala_Dala_lig_C"/>
</dbReference>
<dbReference type="OrthoDB" id="9813261at2"/>
<dbReference type="NCBIfam" id="TIGR01205">
    <property type="entry name" value="D_ala_D_alaTIGR"/>
    <property type="match status" value="1"/>
</dbReference>
<dbReference type="HAMAP" id="MF_00047">
    <property type="entry name" value="Dala_Dala_lig"/>
    <property type="match status" value="1"/>
</dbReference>